<dbReference type="GeneID" id="6749749"/>
<dbReference type="InParanoid" id="B3RJQ0"/>
<dbReference type="EMBL" id="DS985241">
    <property type="protein sequence ID" value="EDV28537.1"/>
    <property type="molecule type" value="Genomic_DNA"/>
</dbReference>
<feature type="transmembrane region" description="Helical" evidence="1">
    <location>
        <begin position="30"/>
        <end position="53"/>
    </location>
</feature>
<keyword evidence="1" id="KW-0812">Transmembrane</keyword>
<sequence>MANKGNKRKATSELSPALRKRIRYIVFTTGIWYCFEFAIRVLVNITGAAIFLAMKPTVARRRAERILREEEENNSNKDSAIVLNHDEQEIPALSDPLTQQQQPQSIMARLAAYFKF</sequence>
<evidence type="ECO:0000256" key="1">
    <source>
        <dbReference type="SAM" id="Phobius"/>
    </source>
</evidence>
<organism evidence="2 3">
    <name type="scientific">Trichoplax adhaerens</name>
    <name type="common">Trichoplax reptans</name>
    <dbReference type="NCBI Taxonomy" id="10228"/>
    <lineage>
        <taxon>Eukaryota</taxon>
        <taxon>Metazoa</taxon>
        <taxon>Placozoa</taxon>
        <taxon>Uniplacotomia</taxon>
        <taxon>Trichoplacea</taxon>
        <taxon>Trichoplacidae</taxon>
        <taxon>Trichoplax</taxon>
    </lineage>
</organism>
<name>B3RJQ0_TRIAD</name>
<gene>
    <name evidence="2" type="ORF">TRIADDRAFT_51544</name>
</gene>
<evidence type="ECO:0000313" key="3">
    <source>
        <dbReference type="Proteomes" id="UP000009022"/>
    </source>
</evidence>
<dbReference type="Proteomes" id="UP000009022">
    <property type="component" value="Unassembled WGS sequence"/>
</dbReference>
<evidence type="ECO:0000313" key="2">
    <source>
        <dbReference type="EMBL" id="EDV28537.1"/>
    </source>
</evidence>
<dbReference type="AlphaFoldDB" id="B3RJQ0"/>
<keyword evidence="1" id="KW-1133">Transmembrane helix</keyword>
<protein>
    <submittedName>
        <fullName evidence="2">Uncharacterized protein</fullName>
    </submittedName>
</protein>
<reference evidence="2 3" key="1">
    <citation type="journal article" date="2008" name="Nature">
        <title>The Trichoplax genome and the nature of placozoans.</title>
        <authorList>
            <person name="Srivastava M."/>
            <person name="Begovic E."/>
            <person name="Chapman J."/>
            <person name="Putnam N.H."/>
            <person name="Hellsten U."/>
            <person name="Kawashima T."/>
            <person name="Kuo A."/>
            <person name="Mitros T."/>
            <person name="Salamov A."/>
            <person name="Carpenter M.L."/>
            <person name="Signorovitch A.Y."/>
            <person name="Moreno M.A."/>
            <person name="Kamm K."/>
            <person name="Grimwood J."/>
            <person name="Schmutz J."/>
            <person name="Shapiro H."/>
            <person name="Grigoriev I.V."/>
            <person name="Buss L.W."/>
            <person name="Schierwater B."/>
            <person name="Dellaporta S.L."/>
            <person name="Rokhsar D.S."/>
        </authorList>
    </citation>
    <scope>NUCLEOTIDE SEQUENCE [LARGE SCALE GENOMIC DNA]</scope>
    <source>
        <strain evidence="2 3">Grell-BS-1999</strain>
    </source>
</reference>
<accession>B3RJQ0</accession>
<keyword evidence="3" id="KW-1185">Reference proteome</keyword>
<proteinExistence type="predicted"/>
<keyword evidence="1" id="KW-0472">Membrane</keyword>
<dbReference type="RefSeq" id="XP_002107739.1">
    <property type="nucleotide sequence ID" value="XM_002107703.1"/>
</dbReference>
<dbReference type="HOGENOM" id="CLU_2099968_0_0_1"/>
<dbReference type="KEGG" id="tad:TRIADDRAFT_51544"/>
<dbReference type="CTD" id="6749749"/>